<protein>
    <recommendedName>
        <fullName evidence="3">Methyl-accepting transducer domain-containing protein</fullName>
    </recommendedName>
</protein>
<gene>
    <name evidence="4" type="ORF">METZ01_LOCUS512129</name>
</gene>
<dbReference type="InterPro" id="IPR004090">
    <property type="entry name" value="Chemotax_Me-accpt_rcpt"/>
</dbReference>
<dbReference type="Pfam" id="PF00015">
    <property type="entry name" value="MCPsignal"/>
    <property type="match status" value="1"/>
</dbReference>
<dbReference type="GO" id="GO:0007165">
    <property type="term" value="P:signal transduction"/>
    <property type="evidence" value="ECO:0007669"/>
    <property type="project" value="UniProtKB-KW"/>
</dbReference>
<dbReference type="GO" id="GO:0006935">
    <property type="term" value="P:chemotaxis"/>
    <property type="evidence" value="ECO:0007669"/>
    <property type="project" value="InterPro"/>
</dbReference>
<evidence type="ECO:0000256" key="1">
    <source>
        <dbReference type="ARBA" id="ARBA00023224"/>
    </source>
</evidence>
<feature type="domain" description="Methyl-accepting transducer" evidence="3">
    <location>
        <begin position="1"/>
        <end position="141"/>
    </location>
</feature>
<name>A0A383ESR8_9ZZZZ</name>
<dbReference type="EMBL" id="UINC01228101">
    <property type="protein sequence ID" value="SVE59275.1"/>
    <property type="molecule type" value="Genomic_DNA"/>
</dbReference>
<dbReference type="PANTHER" id="PTHR32089">
    <property type="entry name" value="METHYL-ACCEPTING CHEMOTAXIS PROTEIN MCPB"/>
    <property type="match status" value="1"/>
</dbReference>
<dbReference type="PRINTS" id="PR00260">
    <property type="entry name" value="CHEMTRNSDUCR"/>
</dbReference>
<evidence type="ECO:0000313" key="4">
    <source>
        <dbReference type="EMBL" id="SVE59275.1"/>
    </source>
</evidence>
<dbReference type="Gene3D" id="1.10.287.950">
    <property type="entry name" value="Methyl-accepting chemotaxis protein"/>
    <property type="match status" value="1"/>
</dbReference>
<comment type="similarity">
    <text evidence="2">Belongs to the methyl-accepting chemotaxis (MCP) protein family.</text>
</comment>
<keyword evidence="1" id="KW-0807">Transducer</keyword>
<dbReference type="SMART" id="SM00283">
    <property type="entry name" value="MA"/>
    <property type="match status" value="1"/>
</dbReference>
<evidence type="ECO:0000256" key="2">
    <source>
        <dbReference type="ARBA" id="ARBA00029447"/>
    </source>
</evidence>
<dbReference type="GO" id="GO:0016020">
    <property type="term" value="C:membrane"/>
    <property type="evidence" value="ECO:0007669"/>
    <property type="project" value="InterPro"/>
</dbReference>
<organism evidence="4">
    <name type="scientific">marine metagenome</name>
    <dbReference type="NCBI Taxonomy" id="408172"/>
    <lineage>
        <taxon>unclassified sequences</taxon>
        <taxon>metagenomes</taxon>
        <taxon>ecological metagenomes</taxon>
    </lineage>
</organism>
<dbReference type="SUPFAM" id="SSF58104">
    <property type="entry name" value="Methyl-accepting chemotaxis protein (MCP) signaling domain"/>
    <property type="match status" value="1"/>
</dbReference>
<feature type="non-terminal residue" evidence="4">
    <location>
        <position position="1"/>
    </location>
</feature>
<accession>A0A383ESR8</accession>
<dbReference type="GO" id="GO:0004888">
    <property type="term" value="F:transmembrane signaling receptor activity"/>
    <property type="evidence" value="ECO:0007669"/>
    <property type="project" value="InterPro"/>
</dbReference>
<sequence>NNIDGVLKIISVIAAQTNLLALNATVEAARAGEAGRGFAVVATEVKELAKETSNATDSILQQVNAIKTSSRAAVDAMSGIRKVIGQVDGYQTTIAGAIEEQTATTSEMTRAVHETANQSNSITMSMQNVAESATKSNEYCSRLARSSENLTETSSALEKFVSGFRY</sequence>
<dbReference type="AlphaFoldDB" id="A0A383ESR8"/>
<reference evidence="4" key="1">
    <citation type="submission" date="2018-05" db="EMBL/GenBank/DDBJ databases">
        <authorList>
            <person name="Lanie J.A."/>
            <person name="Ng W.-L."/>
            <person name="Kazmierczak K.M."/>
            <person name="Andrzejewski T.M."/>
            <person name="Davidsen T.M."/>
            <person name="Wayne K.J."/>
            <person name="Tettelin H."/>
            <person name="Glass J.I."/>
            <person name="Rusch D."/>
            <person name="Podicherti R."/>
            <person name="Tsui H.-C.T."/>
            <person name="Winkler M.E."/>
        </authorList>
    </citation>
    <scope>NUCLEOTIDE SEQUENCE</scope>
</reference>
<dbReference type="PROSITE" id="PS50111">
    <property type="entry name" value="CHEMOTAXIS_TRANSDUC_2"/>
    <property type="match status" value="1"/>
</dbReference>
<evidence type="ECO:0000259" key="3">
    <source>
        <dbReference type="PROSITE" id="PS50111"/>
    </source>
</evidence>
<dbReference type="InterPro" id="IPR004089">
    <property type="entry name" value="MCPsignal_dom"/>
</dbReference>
<proteinExistence type="inferred from homology"/>
<dbReference type="PANTHER" id="PTHR32089:SF112">
    <property type="entry name" value="LYSOZYME-LIKE PROTEIN-RELATED"/>
    <property type="match status" value="1"/>
</dbReference>